<keyword evidence="3" id="KW-1185">Reference proteome</keyword>
<dbReference type="Proteomes" id="UP000324222">
    <property type="component" value="Unassembled WGS sequence"/>
</dbReference>
<feature type="chain" id="PRO_5022719069" description="Secreted protein" evidence="1">
    <location>
        <begin position="20"/>
        <end position="142"/>
    </location>
</feature>
<dbReference type="AlphaFoldDB" id="A0A5B7FJD0"/>
<dbReference type="EMBL" id="VSRR010007739">
    <property type="protein sequence ID" value="MPC47441.1"/>
    <property type="molecule type" value="Genomic_DNA"/>
</dbReference>
<evidence type="ECO:0000313" key="3">
    <source>
        <dbReference type="Proteomes" id="UP000324222"/>
    </source>
</evidence>
<organism evidence="2 3">
    <name type="scientific">Portunus trituberculatus</name>
    <name type="common">Swimming crab</name>
    <name type="synonym">Neptunus trituberculatus</name>
    <dbReference type="NCBI Taxonomy" id="210409"/>
    <lineage>
        <taxon>Eukaryota</taxon>
        <taxon>Metazoa</taxon>
        <taxon>Ecdysozoa</taxon>
        <taxon>Arthropoda</taxon>
        <taxon>Crustacea</taxon>
        <taxon>Multicrustacea</taxon>
        <taxon>Malacostraca</taxon>
        <taxon>Eumalacostraca</taxon>
        <taxon>Eucarida</taxon>
        <taxon>Decapoda</taxon>
        <taxon>Pleocyemata</taxon>
        <taxon>Brachyura</taxon>
        <taxon>Eubrachyura</taxon>
        <taxon>Portunoidea</taxon>
        <taxon>Portunidae</taxon>
        <taxon>Portuninae</taxon>
        <taxon>Portunus</taxon>
    </lineage>
</organism>
<proteinExistence type="predicted"/>
<accession>A0A5B7FJD0</accession>
<gene>
    <name evidence="2" type="ORF">E2C01_041186</name>
</gene>
<reference evidence="2 3" key="1">
    <citation type="submission" date="2019-05" db="EMBL/GenBank/DDBJ databases">
        <title>Another draft genome of Portunus trituberculatus and its Hox gene families provides insights of decapod evolution.</title>
        <authorList>
            <person name="Jeong J.-H."/>
            <person name="Song I."/>
            <person name="Kim S."/>
            <person name="Choi T."/>
            <person name="Kim D."/>
            <person name="Ryu S."/>
            <person name="Kim W."/>
        </authorList>
    </citation>
    <scope>NUCLEOTIDE SEQUENCE [LARGE SCALE GENOMIC DNA]</scope>
    <source>
        <tissue evidence="2">Muscle</tissue>
    </source>
</reference>
<feature type="signal peptide" evidence="1">
    <location>
        <begin position="1"/>
        <end position="19"/>
    </location>
</feature>
<evidence type="ECO:0008006" key="4">
    <source>
        <dbReference type="Google" id="ProtNLM"/>
    </source>
</evidence>
<evidence type="ECO:0000313" key="2">
    <source>
        <dbReference type="EMBL" id="MPC47441.1"/>
    </source>
</evidence>
<keyword evidence="1" id="KW-0732">Signal</keyword>
<name>A0A5B7FJD0_PORTR</name>
<evidence type="ECO:0000256" key="1">
    <source>
        <dbReference type="SAM" id="SignalP"/>
    </source>
</evidence>
<comment type="caution">
    <text evidence="2">The sequence shown here is derived from an EMBL/GenBank/DDBJ whole genome shotgun (WGS) entry which is preliminary data.</text>
</comment>
<protein>
    <recommendedName>
        <fullName evidence="4">Secreted protein</fullName>
    </recommendedName>
</protein>
<sequence>MVVVAVVVVVAVLSDDARHVSPEGVSHDLHPRRLHPTRLVQPVQQLCGELADLPPHTTGLPHIPPPPPTIPASLTRLAVHRPAAVAVTREAMDEHHGGVVAIEVTQTVQVALDQVQALAVARVTPAGERNMTLVVAPPQKIF</sequence>